<reference evidence="2" key="1">
    <citation type="submission" date="2021-05" db="UniProtKB">
        <authorList>
            <consortium name="EnsemblPlants"/>
        </authorList>
    </citation>
    <scope>IDENTIFICATION</scope>
    <source>
        <strain evidence="2">subsp. malaccensis</strain>
    </source>
</reference>
<evidence type="ECO:0000313" key="2">
    <source>
        <dbReference type="EnsemblPlants" id="Ma03_p19210.1"/>
    </source>
</evidence>
<dbReference type="InParanoid" id="A0A804IDU5"/>
<sequence>MRDGGFEYSDDEPEEQHVDIEN</sequence>
<dbReference type="AlphaFoldDB" id="A0A804IDU5"/>
<organism evidence="2 3">
    <name type="scientific">Musa acuminata subsp. malaccensis</name>
    <name type="common">Wild banana</name>
    <name type="synonym">Musa malaccensis</name>
    <dbReference type="NCBI Taxonomy" id="214687"/>
    <lineage>
        <taxon>Eukaryota</taxon>
        <taxon>Viridiplantae</taxon>
        <taxon>Streptophyta</taxon>
        <taxon>Embryophyta</taxon>
        <taxon>Tracheophyta</taxon>
        <taxon>Spermatophyta</taxon>
        <taxon>Magnoliopsida</taxon>
        <taxon>Liliopsida</taxon>
        <taxon>Zingiberales</taxon>
        <taxon>Musaceae</taxon>
        <taxon>Musa</taxon>
    </lineage>
</organism>
<evidence type="ECO:0000256" key="1">
    <source>
        <dbReference type="SAM" id="MobiDB-lite"/>
    </source>
</evidence>
<name>A0A804IDU5_MUSAM</name>
<accession>A0A804IDU5</accession>
<dbReference type="Proteomes" id="UP000012960">
    <property type="component" value="Unplaced"/>
</dbReference>
<feature type="region of interest" description="Disordered" evidence="1">
    <location>
        <begin position="1"/>
        <end position="22"/>
    </location>
</feature>
<protein>
    <submittedName>
        <fullName evidence="2">Uncharacterized protein</fullName>
    </submittedName>
</protein>
<evidence type="ECO:0000313" key="3">
    <source>
        <dbReference type="Proteomes" id="UP000012960"/>
    </source>
</evidence>
<dbReference type="Gramene" id="Ma03_t19210.1">
    <property type="protein sequence ID" value="Ma03_p19210.1"/>
    <property type="gene ID" value="Ma03_g19210"/>
</dbReference>
<keyword evidence="3" id="KW-1185">Reference proteome</keyword>
<dbReference type="EnsemblPlants" id="Ma03_t19210.1">
    <property type="protein sequence ID" value="Ma03_p19210.1"/>
    <property type="gene ID" value="Ma03_g19210"/>
</dbReference>
<proteinExistence type="predicted"/>